<keyword evidence="4 5" id="KW-0472">Membrane</keyword>
<dbReference type="Pfam" id="PF07690">
    <property type="entry name" value="MFS_1"/>
    <property type="match status" value="1"/>
</dbReference>
<feature type="transmembrane region" description="Helical" evidence="5">
    <location>
        <begin position="338"/>
        <end position="359"/>
    </location>
</feature>
<dbReference type="PANTHER" id="PTHR23528:SF1">
    <property type="entry name" value="MAJOR FACILITATOR SUPERFAMILY (MFS) PROFILE DOMAIN-CONTAINING PROTEIN"/>
    <property type="match status" value="1"/>
</dbReference>
<dbReference type="InterPro" id="IPR011701">
    <property type="entry name" value="MFS"/>
</dbReference>
<dbReference type="InterPro" id="IPR036259">
    <property type="entry name" value="MFS_trans_sf"/>
</dbReference>
<dbReference type="InterPro" id="IPR020846">
    <property type="entry name" value="MFS_dom"/>
</dbReference>
<comment type="subcellular location">
    <subcellularLocation>
        <location evidence="1">Cell membrane</location>
        <topology evidence="1">Multi-pass membrane protein</topology>
    </subcellularLocation>
</comment>
<feature type="transmembrane region" description="Helical" evidence="5">
    <location>
        <begin position="164"/>
        <end position="184"/>
    </location>
</feature>
<keyword evidence="2 5" id="KW-0812">Transmembrane</keyword>
<comment type="caution">
    <text evidence="7">The sequence shown here is derived from an EMBL/GenBank/DDBJ whole genome shotgun (WGS) entry which is preliminary data.</text>
</comment>
<dbReference type="PANTHER" id="PTHR23528">
    <property type="match status" value="1"/>
</dbReference>
<evidence type="ECO:0000313" key="8">
    <source>
        <dbReference type="Proteomes" id="UP001205337"/>
    </source>
</evidence>
<evidence type="ECO:0000256" key="1">
    <source>
        <dbReference type="ARBA" id="ARBA00004651"/>
    </source>
</evidence>
<feature type="transmembrane region" description="Helical" evidence="5">
    <location>
        <begin position="313"/>
        <end position="332"/>
    </location>
</feature>
<feature type="transmembrane region" description="Helical" evidence="5">
    <location>
        <begin position="105"/>
        <end position="124"/>
    </location>
</feature>
<feature type="transmembrane region" description="Helical" evidence="5">
    <location>
        <begin position="27"/>
        <end position="48"/>
    </location>
</feature>
<accession>A0ABT1ZDZ0</accession>
<evidence type="ECO:0000256" key="5">
    <source>
        <dbReference type="SAM" id="Phobius"/>
    </source>
</evidence>
<evidence type="ECO:0000313" key="7">
    <source>
        <dbReference type="EMBL" id="MCS0498915.1"/>
    </source>
</evidence>
<feature type="transmembrane region" description="Helical" evidence="5">
    <location>
        <begin position="245"/>
        <end position="270"/>
    </location>
</feature>
<feature type="transmembrane region" description="Helical" evidence="5">
    <location>
        <begin position="130"/>
        <end position="152"/>
    </location>
</feature>
<sequence length="427" mass="44467">MSHTASVPTAGSTAAFAEPQRAVGGGWIAAFAAAWVGVWMAQLGPFRVALPLQVNAEVGETTEWTDAVVAFGVVSGVAGAFLIAAFPIAGYLSDRTTSRFGRRRPWIAGGSALFAVALLALGAAQGLVLITVFWSLALIGFSAAASALTALLNDQVPVRQRGYVAGWMSSPRAVGIILGAVLFTEVFATVTLGYVALAVTLAVLVVPVLVFVKETPITREQRPAHSRADLLAGLWISPKAHPDFAWTWVSGFLVNAGNALGTGLLLYYLAYQLDFGTGARQAFLPLMLVYLLGVVLSALLCGWISDRIARRKVFVIWGAVLQGIAALILVFVNQYEATFVAGAILGLGYGAYLAVGQALATQVLPSARDRAKDLGIMNVAYQVPVAMAPILGALIVAAVGGFSSLFLLAGVVTAIGGAVIALVQNVK</sequence>
<dbReference type="SUPFAM" id="SSF103473">
    <property type="entry name" value="MFS general substrate transporter"/>
    <property type="match status" value="1"/>
</dbReference>
<feature type="transmembrane region" description="Helical" evidence="5">
    <location>
        <begin position="282"/>
        <end position="301"/>
    </location>
</feature>
<evidence type="ECO:0000256" key="4">
    <source>
        <dbReference type="ARBA" id="ARBA00023136"/>
    </source>
</evidence>
<feature type="transmembrane region" description="Helical" evidence="5">
    <location>
        <begin position="405"/>
        <end position="423"/>
    </location>
</feature>
<protein>
    <submittedName>
        <fullName evidence="7">MFS transporter</fullName>
    </submittedName>
</protein>
<evidence type="ECO:0000256" key="3">
    <source>
        <dbReference type="ARBA" id="ARBA00022989"/>
    </source>
</evidence>
<evidence type="ECO:0000256" key="2">
    <source>
        <dbReference type="ARBA" id="ARBA00022692"/>
    </source>
</evidence>
<keyword evidence="3 5" id="KW-1133">Transmembrane helix</keyword>
<feature type="transmembrane region" description="Helical" evidence="5">
    <location>
        <begin position="68"/>
        <end position="93"/>
    </location>
</feature>
<name>A0ABT1ZDZ0_9MICO</name>
<feature type="domain" description="Major facilitator superfamily (MFS) profile" evidence="6">
    <location>
        <begin position="30"/>
        <end position="427"/>
    </location>
</feature>
<keyword evidence="8" id="KW-1185">Reference proteome</keyword>
<feature type="transmembrane region" description="Helical" evidence="5">
    <location>
        <begin position="379"/>
        <end position="399"/>
    </location>
</feature>
<gene>
    <name evidence="7" type="ORF">NUH29_05040</name>
</gene>
<dbReference type="RefSeq" id="WP_258797930.1">
    <property type="nucleotide sequence ID" value="NZ_JANTHX010000005.1"/>
</dbReference>
<feature type="transmembrane region" description="Helical" evidence="5">
    <location>
        <begin position="190"/>
        <end position="212"/>
    </location>
</feature>
<proteinExistence type="predicted"/>
<dbReference type="Proteomes" id="UP001205337">
    <property type="component" value="Unassembled WGS sequence"/>
</dbReference>
<organism evidence="7 8">
    <name type="scientific">Protaetiibacter mangrovi</name>
    <dbReference type="NCBI Taxonomy" id="2970926"/>
    <lineage>
        <taxon>Bacteria</taxon>
        <taxon>Bacillati</taxon>
        <taxon>Actinomycetota</taxon>
        <taxon>Actinomycetes</taxon>
        <taxon>Micrococcales</taxon>
        <taxon>Microbacteriaceae</taxon>
        <taxon>Protaetiibacter</taxon>
    </lineage>
</organism>
<evidence type="ECO:0000259" key="6">
    <source>
        <dbReference type="PROSITE" id="PS50850"/>
    </source>
</evidence>
<dbReference type="Gene3D" id="1.20.1250.20">
    <property type="entry name" value="MFS general substrate transporter like domains"/>
    <property type="match status" value="2"/>
</dbReference>
<reference evidence="7 8" key="1">
    <citation type="submission" date="2022-08" db="EMBL/GenBank/DDBJ databases">
        <authorList>
            <person name="Li F."/>
        </authorList>
    </citation>
    <scope>NUCLEOTIDE SEQUENCE [LARGE SCALE GENOMIC DNA]</scope>
    <source>
        <strain evidence="7 8">10F1B-8-1</strain>
    </source>
</reference>
<dbReference type="EMBL" id="JANTHX010000005">
    <property type="protein sequence ID" value="MCS0498915.1"/>
    <property type="molecule type" value="Genomic_DNA"/>
</dbReference>
<dbReference type="PROSITE" id="PS50850">
    <property type="entry name" value="MFS"/>
    <property type="match status" value="1"/>
</dbReference>